<dbReference type="InterPro" id="IPR036864">
    <property type="entry name" value="Zn2-C6_fun-type_DNA-bd_sf"/>
</dbReference>
<evidence type="ECO:0000313" key="8">
    <source>
        <dbReference type="Proteomes" id="UP000605846"/>
    </source>
</evidence>
<dbReference type="PROSITE" id="PS00463">
    <property type="entry name" value="ZN2_CY6_FUNGAL_1"/>
    <property type="match status" value="1"/>
</dbReference>
<feature type="compositionally biased region" description="Low complexity" evidence="5">
    <location>
        <begin position="72"/>
        <end position="100"/>
    </location>
</feature>
<keyword evidence="2" id="KW-0479">Metal-binding</keyword>
<keyword evidence="4" id="KW-0539">Nucleus</keyword>
<feature type="compositionally biased region" description="Low complexity" evidence="5">
    <location>
        <begin position="286"/>
        <end position="304"/>
    </location>
</feature>
<protein>
    <recommendedName>
        <fullName evidence="6">Zn(2)-C6 fungal-type domain-containing protein</fullName>
    </recommendedName>
</protein>
<dbReference type="SMART" id="SM00066">
    <property type="entry name" value="GAL4"/>
    <property type="match status" value="1"/>
</dbReference>
<feature type="compositionally biased region" description="Polar residues" evidence="5">
    <location>
        <begin position="343"/>
        <end position="352"/>
    </location>
</feature>
<feature type="region of interest" description="Disordered" evidence="5">
    <location>
        <begin position="58"/>
        <end position="121"/>
    </location>
</feature>
<accession>A0A8H7EKY4</accession>
<dbReference type="EMBL" id="JABAYA010000327">
    <property type="protein sequence ID" value="KAF7720968.1"/>
    <property type="molecule type" value="Genomic_DNA"/>
</dbReference>
<dbReference type="Pfam" id="PF00172">
    <property type="entry name" value="Zn_clus"/>
    <property type="match status" value="1"/>
</dbReference>
<evidence type="ECO:0000313" key="7">
    <source>
        <dbReference type="EMBL" id="KAF7720968.1"/>
    </source>
</evidence>
<dbReference type="SUPFAM" id="SSF57701">
    <property type="entry name" value="Zn2/Cys6 DNA-binding domain"/>
    <property type="match status" value="1"/>
</dbReference>
<dbReference type="CDD" id="cd00067">
    <property type="entry name" value="GAL4"/>
    <property type="match status" value="1"/>
</dbReference>
<evidence type="ECO:0000259" key="6">
    <source>
        <dbReference type="PROSITE" id="PS50048"/>
    </source>
</evidence>
<sequence length="385" mass="41488">MISSDNNRHVTVDKTRRKRLKVVSACGECRRKKTKCDGQVRCQGCIKANVECKYTISSKGSSHIPTQPTELSHGSTSPSASSGAVTSNNNNNNNNTNNNSGGSGGGGNGAGGNKVTKPSPGCSVEAIEERLSVIEDILRALLDSGKDQHLLMALERQGQDLDSLGLLERDTHRLAHIHSGPSCGDMYHPHPLHTSQSQNSRRWSRQKRLREEDDEDHGHRTVTSEYDRQPVLAGSVSSHGRQQAFSAFTPSSVSSSSSTNTTNTSSSSYMVRLPPLHNPHARPQLSCTSPSSSLSASSTPGTPSIRNLLNNEDETKVTLPSVSSLSTPPLHKDCELEYDLNASPRSHNSENSYKPLHSPPASVFYGPISTSPHLRSEINAVSHSS</sequence>
<evidence type="ECO:0000256" key="4">
    <source>
        <dbReference type="ARBA" id="ARBA00023242"/>
    </source>
</evidence>
<evidence type="ECO:0000256" key="2">
    <source>
        <dbReference type="ARBA" id="ARBA00022723"/>
    </source>
</evidence>
<feature type="compositionally biased region" description="Gly residues" evidence="5">
    <location>
        <begin position="101"/>
        <end position="112"/>
    </location>
</feature>
<feature type="domain" description="Zn(2)-C6 fungal-type" evidence="6">
    <location>
        <begin position="25"/>
        <end position="54"/>
    </location>
</feature>
<feature type="region of interest" description="Disordered" evidence="5">
    <location>
        <begin position="181"/>
        <end position="308"/>
    </location>
</feature>
<feature type="compositionally biased region" description="Polar residues" evidence="5">
    <location>
        <begin position="235"/>
        <end position="250"/>
    </location>
</feature>
<dbReference type="GO" id="GO:0005634">
    <property type="term" value="C:nucleus"/>
    <property type="evidence" value="ECO:0007669"/>
    <property type="project" value="UniProtKB-SubCell"/>
</dbReference>
<dbReference type="Proteomes" id="UP000605846">
    <property type="component" value="Unassembled WGS sequence"/>
</dbReference>
<dbReference type="Gene3D" id="4.10.240.10">
    <property type="entry name" value="Zn(2)-C6 fungal-type DNA-binding domain"/>
    <property type="match status" value="1"/>
</dbReference>
<dbReference type="GO" id="GO:0008270">
    <property type="term" value="F:zinc ion binding"/>
    <property type="evidence" value="ECO:0007669"/>
    <property type="project" value="InterPro"/>
</dbReference>
<dbReference type="OrthoDB" id="3362851at2759"/>
<name>A0A8H7EKY4_9FUNG</name>
<dbReference type="GO" id="GO:0000981">
    <property type="term" value="F:DNA-binding transcription factor activity, RNA polymerase II-specific"/>
    <property type="evidence" value="ECO:0007669"/>
    <property type="project" value="InterPro"/>
</dbReference>
<evidence type="ECO:0000256" key="5">
    <source>
        <dbReference type="SAM" id="MobiDB-lite"/>
    </source>
</evidence>
<feature type="compositionally biased region" description="Low complexity" evidence="5">
    <location>
        <begin position="251"/>
        <end position="268"/>
    </location>
</feature>
<proteinExistence type="predicted"/>
<feature type="compositionally biased region" description="Polar residues" evidence="5">
    <location>
        <begin position="58"/>
        <end position="70"/>
    </location>
</feature>
<dbReference type="InterPro" id="IPR001138">
    <property type="entry name" value="Zn2Cys6_DnaBD"/>
</dbReference>
<organism evidence="7 8">
    <name type="scientific">Apophysomyces ossiformis</name>
    <dbReference type="NCBI Taxonomy" id="679940"/>
    <lineage>
        <taxon>Eukaryota</taxon>
        <taxon>Fungi</taxon>
        <taxon>Fungi incertae sedis</taxon>
        <taxon>Mucoromycota</taxon>
        <taxon>Mucoromycotina</taxon>
        <taxon>Mucoromycetes</taxon>
        <taxon>Mucorales</taxon>
        <taxon>Mucorineae</taxon>
        <taxon>Mucoraceae</taxon>
        <taxon>Apophysomyces</taxon>
    </lineage>
</organism>
<comment type="caution">
    <text evidence="7">The sequence shown here is derived from an EMBL/GenBank/DDBJ whole genome shotgun (WGS) entry which is preliminary data.</text>
</comment>
<feature type="region of interest" description="Disordered" evidence="5">
    <location>
        <begin position="339"/>
        <end position="358"/>
    </location>
</feature>
<dbReference type="PANTHER" id="PTHR46910">
    <property type="entry name" value="TRANSCRIPTION FACTOR PDR1"/>
    <property type="match status" value="1"/>
</dbReference>
<dbReference type="PROSITE" id="PS50048">
    <property type="entry name" value="ZN2_CY6_FUNGAL_2"/>
    <property type="match status" value="1"/>
</dbReference>
<comment type="subcellular location">
    <subcellularLocation>
        <location evidence="1">Nucleus</location>
    </subcellularLocation>
</comment>
<dbReference type="InterPro" id="IPR050987">
    <property type="entry name" value="AtrR-like"/>
</dbReference>
<keyword evidence="3" id="KW-0238">DNA-binding</keyword>
<gene>
    <name evidence="7" type="ORF">EC973_005662</name>
</gene>
<keyword evidence="8" id="KW-1185">Reference proteome</keyword>
<dbReference type="GO" id="GO:0003677">
    <property type="term" value="F:DNA binding"/>
    <property type="evidence" value="ECO:0007669"/>
    <property type="project" value="UniProtKB-KW"/>
</dbReference>
<dbReference type="AlphaFoldDB" id="A0A8H7EKY4"/>
<reference evidence="7" key="1">
    <citation type="submission" date="2020-01" db="EMBL/GenBank/DDBJ databases">
        <title>Genome Sequencing of Three Apophysomyces-Like Fungal Strains Confirms a Novel Fungal Genus in the Mucoromycota with divergent Burkholderia-like Endosymbiotic Bacteria.</title>
        <authorList>
            <person name="Stajich J.E."/>
            <person name="Macias A.M."/>
            <person name="Carter-House D."/>
            <person name="Lovett B."/>
            <person name="Kasson L.R."/>
            <person name="Berry K."/>
            <person name="Grigoriev I."/>
            <person name="Chang Y."/>
            <person name="Spatafora J."/>
            <person name="Kasson M.T."/>
        </authorList>
    </citation>
    <scope>NUCLEOTIDE SEQUENCE</scope>
    <source>
        <strain evidence="7">NRRL A-21654</strain>
    </source>
</reference>
<dbReference type="PANTHER" id="PTHR46910:SF3">
    <property type="entry name" value="HALOTOLERANCE PROTEIN 9-RELATED"/>
    <property type="match status" value="1"/>
</dbReference>
<evidence type="ECO:0000256" key="1">
    <source>
        <dbReference type="ARBA" id="ARBA00004123"/>
    </source>
</evidence>
<evidence type="ECO:0000256" key="3">
    <source>
        <dbReference type="ARBA" id="ARBA00023125"/>
    </source>
</evidence>